<protein>
    <submittedName>
        <fullName evidence="2">Uncharacterized protein</fullName>
    </submittedName>
</protein>
<evidence type="ECO:0000256" key="1">
    <source>
        <dbReference type="SAM" id="MobiDB-lite"/>
    </source>
</evidence>
<reference evidence="2 3" key="1">
    <citation type="submission" date="2019-12" db="EMBL/GenBank/DDBJ databases">
        <title>Genome sequence of Streptomyces bambusae.</title>
        <authorList>
            <person name="Bansal K."/>
            <person name="Choksket S."/>
            <person name="Korpole S."/>
            <person name="Patil P.B."/>
        </authorList>
    </citation>
    <scope>NUCLEOTIDE SEQUENCE [LARGE SCALE GENOMIC DNA]</scope>
    <source>
        <strain evidence="2 3">SK60</strain>
    </source>
</reference>
<dbReference type="EMBL" id="WTFF01000010">
    <property type="protein sequence ID" value="MBW5480950.1"/>
    <property type="molecule type" value="Genomic_DNA"/>
</dbReference>
<organism evidence="2 3">
    <name type="scientific">Streptomyces bambusae</name>
    <dbReference type="NCBI Taxonomy" id="1550616"/>
    <lineage>
        <taxon>Bacteria</taxon>
        <taxon>Bacillati</taxon>
        <taxon>Actinomycetota</taxon>
        <taxon>Actinomycetes</taxon>
        <taxon>Kitasatosporales</taxon>
        <taxon>Streptomycetaceae</taxon>
        <taxon>Streptomyces</taxon>
    </lineage>
</organism>
<comment type="caution">
    <text evidence="2">The sequence shown here is derived from an EMBL/GenBank/DDBJ whole genome shotgun (WGS) entry which is preliminary data.</text>
</comment>
<keyword evidence="3" id="KW-1185">Reference proteome</keyword>
<accession>A0ABS6Z2K7</accession>
<name>A0ABS6Z2K7_9ACTN</name>
<sequence>MSTTTGLPNGVVVISPPEGSPCPPKTLGLWRHYDRGGEGYGIGAGHKVDLSLLPLPNGDSMSRNVSSWENRTDSNAKLISKNATRILRAGDKLEEPREHNDTVERVEWEV</sequence>
<proteinExistence type="predicted"/>
<evidence type="ECO:0000313" key="2">
    <source>
        <dbReference type="EMBL" id="MBW5480950.1"/>
    </source>
</evidence>
<evidence type="ECO:0000313" key="3">
    <source>
        <dbReference type="Proteomes" id="UP000812013"/>
    </source>
</evidence>
<feature type="region of interest" description="Disordered" evidence="1">
    <location>
        <begin position="1"/>
        <end position="20"/>
    </location>
</feature>
<gene>
    <name evidence="2" type="ORF">GPJ59_03345</name>
</gene>
<dbReference type="RefSeq" id="WP_219664822.1">
    <property type="nucleotide sequence ID" value="NZ_WTFF01000010.1"/>
</dbReference>
<dbReference type="Proteomes" id="UP000812013">
    <property type="component" value="Unassembled WGS sequence"/>
</dbReference>